<keyword evidence="11 17" id="KW-0472">Membrane</keyword>
<keyword evidence="19" id="KW-1185">Reference proteome</keyword>
<dbReference type="GO" id="GO:0009252">
    <property type="term" value="P:peptidoglycan biosynthetic process"/>
    <property type="evidence" value="ECO:0007669"/>
    <property type="project" value="UniProtKB-KW"/>
</dbReference>
<accession>A0A927BPJ4</accession>
<dbReference type="PANTHER" id="PTHR30622">
    <property type="entry name" value="UNDECAPRENYL-DIPHOSPHATASE"/>
    <property type="match status" value="1"/>
</dbReference>
<keyword evidence="9 17" id="KW-0573">Peptidoglycan synthesis</keyword>
<evidence type="ECO:0000256" key="7">
    <source>
        <dbReference type="ARBA" id="ARBA00022801"/>
    </source>
</evidence>
<dbReference type="GO" id="GO:0005886">
    <property type="term" value="C:plasma membrane"/>
    <property type="evidence" value="ECO:0007669"/>
    <property type="project" value="UniProtKB-SubCell"/>
</dbReference>
<evidence type="ECO:0000256" key="8">
    <source>
        <dbReference type="ARBA" id="ARBA00022960"/>
    </source>
</evidence>
<keyword evidence="7 17" id="KW-0378">Hydrolase</keyword>
<dbReference type="Pfam" id="PF02673">
    <property type="entry name" value="BacA"/>
    <property type="match status" value="1"/>
</dbReference>
<comment type="catalytic activity">
    <reaction evidence="16 17">
        <text>di-trans,octa-cis-undecaprenyl diphosphate + H2O = di-trans,octa-cis-undecaprenyl phosphate + phosphate + H(+)</text>
        <dbReference type="Rhea" id="RHEA:28094"/>
        <dbReference type="ChEBI" id="CHEBI:15377"/>
        <dbReference type="ChEBI" id="CHEBI:15378"/>
        <dbReference type="ChEBI" id="CHEBI:43474"/>
        <dbReference type="ChEBI" id="CHEBI:58405"/>
        <dbReference type="ChEBI" id="CHEBI:60392"/>
        <dbReference type="EC" id="3.6.1.27"/>
    </reaction>
</comment>
<comment type="subcellular location">
    <subcellularLocation>
        <location evidence="1 17">Cell membrane</location>
        <topology evidence="1 17">Multi-pass membrane protein</topology>
    </subcellularLocation>
</comment>
<keyword evidence="13 17" id="KW-0961">Cell wall biogenesis/degradation</keyword>
<evidence type="ECO:0000256" key="16">
    <source>
        <dbReference type="ARBA" id="ARBA00047594"/>
    </source>
</evidence>
<feature type="transmembrane region" description="Helical" evidence="17">
    <location>
        <begin position="46"/>
        <end position="65"/>
    </location>
</feature>
<gene>
    <name evidence="17" type="primary">uppP</name>
    <name evidence="18" type="ORF">IDH44_01770</name>
</gene>
<evidence type="ECO:0000313" key="19">
    <source>
        <dbReference type="Proteomes" id="UP000621560"/>
    </source>
</evidence>
<keyword evidence="6 17" id="KW-0812">Transmembrane</keyword>
<dbReference type="GO" id="GO:0050380">
    <property type="term" value="F:undecaprenyl-diphosphatase activity"/>
    <property type="evidence" value="ECO:0007669"/>
    <property type="project" value="UniProtKB-UniRule"/>
</dbReference>
<dbReference type="GO" id="GO:0071555">
    <property type="term" value="P:cell wall organization"/>
    <property type="evidence" value="ECO:0007669"/>
    <property type="project" value="UniProtKB-KW"/>
</dbReference>
<dbReference type="PANTHER" id="PTHR30622:SF2">
    <property type="entry name" value="UNDECAPRENYL-DIPHOSPHATASE"/>
    <property type="match status" value="1"/>
</dbReference>
<organism evidence="18 19">
    <name type="scientific">Paenibacillus sabuli</name>
    <dbReference type="NCBI Taxonomy" id="2772509"/>
    <lineage>
        <taxon>Bacteria</taxon>
        <taxon>Bacillati</taxon>
        <taxon>Bacillota</taxon>
        <taxon>Bacilli</taxon>
        <taxon>Bacillales</taxon>
        <taxon>Paenibacillaceae</taxon>
        <taxon>Paenibacillus</taxon>
    </lineage>
</organism>
<feature type="transmembrane region" description="Helical" evidence="17">
    <location>
        <begin position="151"/>
        <end position="171"/>
    </location>
</feature>
<keyword evidence="12 17" id="KW-0046">Antibiotic resistance</keyword>
<sequence>MVMTDLWTLFKYAVLGLLQGFTEPIPVSSSGHLVIVQRLFGLEIEGFSFEVLVNFASLLAVLLIYRADIWKLCVGGWNYVVHRDPSAKAEFRFIVLLVVATIPAGVLGVLLDDWLSEVFKGLITVGATLLVTGTALWLIRNLRGRKNDAELKLKDAIVIGFAQALALMPGLSRSGMTIVAAMGLGLKQETALRFSFLLFIPISLGGMVLSGMDLVRDPLLSTYALPYALAFLCSLVASYYSLRWFMGIMARGNLKYFSWYCFVAGALVILYALI</sequence>
<feature type="transmembrane region" description="Helical" evidence="17">
    <location>
        <begin position="191"/>
        <end position="212"/>
    </location>
</feature>
<dbReference type="GO" id="GO:0046677">
    <property type="term" value="P:response to antibiotic"/>
    <property type="evidence" value="ECO:0007669"/>
    <property type="project" value="UniProtKB-UniRule"/>
</dbReference>
<comment type="similarity">
    <text evidence="2 17">Belongs to the UppP family.</text>
</comment>
<comment type="function">
    <text evidence="17">Catalyzes the dephosphorylation of undecaprenyl diphosphate (UPP). Confers resistance to bacitracin.</text>
</comment>
<evidence type="ECO:0000256" key="6">
    <source>
        <dbReference type="ARBA" id="ARBA00022692"/>
    </source>
</evidence>
<keyword evidence="8 17" id="KW-0133">Cell shape</keyword>
<dbReference type="AlphaFoldDB" id="A0A927BPJ4"/>
<evidence type="ECO:0000256" key="11">
    <source>
        <dbReference type="ARBA" id="ARBA00023136"/>
    </source>
</evidence>
<proteinExistence type="inferred from homology"/>
<evidence type="ECO:0000256" key="1">
    <source>
        <dbReference type="ARBA" id="ARBA00004651"/>
    </source>
</evidence>
<feature type="transmembrane region" description="Helical" evidence="17">
    <location>
        <begin position="118"/>
        <end position="139"/>
    </location>
</feature>
<evidence type="ECO:0000313" key="18">
    <source>
        <dbReference type="EMBL" id="MBD2843907.1"/>
    </source>
</evidence>
<evidence type="ECO:0000256" key="14">
    <source>
        <dbReference type="ARBA" id="ARBA00032707"/>
    </source>
</evidence>
<keyword evidence="5 17" id="KW-1003">Cell membrane</keyword>
<feature type="transmembrane region" description="Helical" evidence="17">
    <location>
        <begin position="254"/>
        <end position="273"/>
    </location>
</feature>
<evidence type="ECO:0000256" key="3">
    <source>
        <dbReference type="ARBA" id="ARBA00012374"/>
    </source>
</evidence>
<dbReference type="HAMAP" id="MF_01006">
    <property type="entry name" value="Undec_diphosphatase"/>
    <property type="match status" value="1"/>
</dbReference>
<feature type="transmembrane region" description="Helical" evidence="17">
    <location>
        <begin position="93"/>
        <end position="112"/>
    </location>
</feature>
<evidence type="ECO:0000256" key="15">
    <source>
        <dbReference type="ARBA" id="ARBA00032932"/>
    </source>
</evidence>
<dbReference type="GO" id="GO:0008360">
    <property type="term" value="P:regulation of cell shape"/>
    <property type="evidence" value="ECO:0007669"/>
    <property type="project" value="UniProtKB-KW"/>
</dbReference>
<reference evidence="18" key="1">
    <citation type="submission" date="2020-09" db="EMBL/GenBank/DDBJ databases">
        <title>A novel bacterium of genus Paenibacillus, isolated from South China Sea.</title>
        <authorList>
            <person name="Huang H."/>
            <person name="Mo K."/>
            <person name="Hu Y."/>
        </authorList>
    </citation>
    <scope>NUCLEOTIDE SEQUENCE</scope>
    <source>
        <strain evidence="18">IB182496</strain>
    </source>
</reference>
<evidence type="ECO:0000256" key="12">
    <source>
        <dbReference type="ARBA" id="ARBA00023251"/>
    </source>
</evidence>
<evidence type="ECO:0000256" key="17">
    <source>
        <dbReference type="HAMAP-Rule" id="MF_01006"/>
    </source>
</evidence>
<evidence type="ECO:0000256" key="13">
    <source>
        <dbReference type="ARBA" id="ARBA00023316"/>
    </source>
</evidence>
<evidence type="ECO:0000256" key="4">
    <source>
        <dbReference type="ARBA" id="ARBA00021581"/>
    </source>
</evidence>
<feature type="transmembrane region" description="Helical" evidence="17">
    <location>
        <begin position="224"/>
        <end position="242"/>
    </location>
</feature>
<dbReference type="EMBL" id="JACXIZ010000006">
    <property type="protein sequence ID" value="MBD2843907.1"/>
    <property type="molecule type" value="Genomic_DNA"/>
</dbReference>
<evidence type="ECO:0000256" key="10">
    <source>
        <dbReference type="ARBA" id="ARBA00022989"/>
    </source>
</evidence>
<comment type="miscellaneous">
    <text evidence="17">Bacitracin is thought to be involved in the inhibition of peptidoglycan synthesis by sequestering undecaprenyl diphosphate, thereby reducing the pool of lipid carrier available.</text>
</comment>
<protein>
    <recommendedName>
        <fullName evidence="4 17">Undecaprenyl-diphosphatase</fullName>
        <ecNumber evidence="3 17">3.6.1.27</ecNumber>
    </recommendedName>
    <alternativeName>
        <fullName evidence="15 17">Bacitracin resistance protein</fullName>
    </alternativeName>
    <alternativeName>
        <fullName evidence="14 17">Undecaprenyl pyrophosphate phosphatase</fullName>
    </alternativeName>
</protein>
<evidence type="ECO:0000256" key="5">
    <source>
        <dbReference type="ARBA" id="ARBA00022475"/>
    </source>
</evidence>
<comment type="caution">
    <text evidence="18">The sequence shown here is derived from an EMBL/GenBank/DDBJ whole genome shotgun (WGS) entry which is preliminary data.</text>
</comment>
<dbReference type="Proteomes" id="UP000621560">
    <property type="component" value="Unassembled WGS sequence"/>
</dbReference>
<keyword evidence="10 17" id="KW-1133">Transmembrane helix</keyword>
<dbReference type="InterPro" id="IPR003824">
    <property type="entry name" value="UppP"/>
</dbReference>
<evidence type="ECO:0000256" key="2">
    <source>
        <dbReference type="ARBA" id="ARBA00010621"/>
    </source>
</evidence>
<evidence type="ECO:0000256" key="9">
    <source>
        <dbReference type="ARBA" id="ARBA00022984"/>
    </source>
</evidence>
<dbReference type="EC" id="3.6.1.27" evidence="3 17"/>
<name>A0A927BPJ4_9BACL</name>